<feature type="region of interest" description="Disordered" evidence="2">
    <location>
        <begin position="298"/>
        <end position="318"/>
    </location>
</feature>
<dbReference type="Proteomes" id="UP001152799">
    <property type="component" value="Chromosome 9"/>
</dbReference>
<name>A0A9N9QT20_9CUCU</name>
<dbReference type="Pfam" id="PF25273">
    <property type="entry name" value="DUF7869"/>
    <property type="match status" value="1"/>
</dbReference>
<evidence type="ECO:0000256" key="1">
    <source>
        <dbReference type="SAM" id="Coils"/>
    </source>
</evidence>
<dbReference type="InterPro" id="IPR057191">
    <property type="entry name" value="DUF7869"/>
</dbReference>
<dbReference type="PANTHER" id="PTHR10773:SF19">
    <property type="match status" value="1"/>
</dbReference>
<keyword evidence="5" id="KW-1185">Reference proteome</keyword>
<feature type="coiled-coil region" evidence="1">
    <location>
        <begin position="107"/>
        <end position="134"/>
    </location>
</feature>
<dbReference type="PANTHER" id="PTHR10773">
    <property type="entry name" value="DNA-DIRECTED RNA POLYMERASES I, II, AND III SUBUNIT RPABC2"/>
    <property type="match status" value="1"/>
</dbReference>
<dbReference type="EMBL" id="OU892285">
    <property type="protein sequence ID" value="CAG9773429.1"/>
    <property type="molecule type" value="Genomic_DNA"/>
</dbReference>
<proteinExistence type="predicted"/>
<feature type="region of interest" description="Disordered" evidence="2">
    <location>
        <begin position="21"/>
        <end position="60"/>
    </location>
</feature>
<feature type="domain" description="DUF7869" evidence="3">
    <location>
        <begin position="518"/>
        <end position="598"/>
    </location>
</feature>
<dbReference type="AlphaFoldDB" id="A0A9N9QT20"/>
<evidence type="ECO:0000313" key="4">
    <source>
        <dbReference type="EMBL" id="CAG9773429.1"/>
    </source>
</evidence>
<gene>
    <name evidence="4" type="ORF">CEUTPL_LOCUS13820</name>
</gene>
<keyword evidence="1" id="KW-0175">Coiled coil</keyword>
<evidence type="ECO:0000256" key="2">
    <source>
        <dbReference type="SAM" id="MobiDB-lite"/>
    </source>
</evidence>
<sequence>MAGPSARTRKILKLAIAAAEISEDFSETDEEPFLDSGSEYKPESDGTDEERAGNSSKRKRVCKRVIRIKKKSNEDIANVFENQEQIVIRPGQDEKQTQNINDLEEPIQVIEKELQESNDTDEAEEQQIIEMEEEINIPDVGVEVNQRINEKKARKLQAQPKNWKRNVNMLNREQGKAYTDYKNRHVPEKSSAVGIQLCTEKCRLKCNSNFDDADRNTLFNQYYSLPTSDEKNVYLFGCMKPFDVKQPSGINAIRQKSFRYFITLDGKSKQVCKSAFLKLLNVGRKKLELIRNQISQGQALPHKDQRGRHINGKNQTPNDQLDVVRQHIKSFPADMSHYSRTKNEHRLYLSPMLSINKMYDLYKNHCSEQNLPFVKNSRYRKIFVSEFNFGFGSPKSDTCKVCDCKENTDEHVRRYKAAFAEQKKDRNLAHEGTILFINFDMQKTLPLPKLSTSVAFYLRQVWLYNLGIHCVSKGDTFGKGFFHLWTEDKGSRGPEEVGSSVLSFLQSINIENDHLVAWSDSAGGQNKNFFIVCLWHYLVHQKIFKTIDHKFPEVGHSFMDIDRDFGAVEKVIRKVQNIYTVDQYMTLMREARKRNPFVLTRMEDKFIDLKELSRKLNLLDRKKSSNGEKIIFRNVRWIRVDKFGTTKYRYSLDENEEWKEVEIIKRKPTRTTGQHENVLVPVNKSRPITAKKFDNIQEQLPFIPENLRGYYMSLNRSESD</sequence>
<evidence type="ECO:0000259" key="3">
    <source>
        <dbReference type="Pfam" id="PF25273"/>
    </source>
</evidence>
<dbReference type="OrthoDB" id="6732375at2759"/>
<protein>
    <recommendedName>
        <fullName evidence="3">DUF7869 domain-containing protein</fullName>
    </recommendedName>
</protein>
<accession>A0A9N9QT20</accession>
<evidence type="ECO:0000313" key="5">
    <source>
        <dbReference type="Proteomes" id="UP001152799"/>
    </source>
</evidence>
<organism evidence="4 5">
    <name type="scientific">Ceutorhynchus assimilis</name>
    <name type="common">cabbage seed weevil</name>
    <dbReference type="NCBI Taxonomy" id="467358"/>
    <lineage>
        <taxon>Eukaryota</taxon>
        <taxon>Metazoa</taxon>
        <taxon>Ecdysozoa</taxon>
        <taxon>Arthropoda</taxon>
        <taxon>Hexapoda</taxon>
        <taxon>Insecta</taxon>
        <taxon>Pterygota</taxon>
        <taxon>Neoptera</taxon>
        <taxon>Endopterygota</taxon>
        <taxon>Coleoptera</taxon>
        <taxon>Polyphaga</taxon>
        <taxon>Cucujiformia</taxon>
        <taxon>Curculionidae</taxon>
        <taxon>Ceutorhynchinae</taxon>
        <taxon>Ceutorhynchus</taxon>
    </lineage>
</organism>
<reference evidence="4" key="1">
    <citation type="submission" date="2022-01" db="EMBL/GenBank/DDBJ databases">
        <authorList>
            <person name="King R."/>
        </authorList>
    </citation>
    <scope>NUCLEOTIDE SEQUENCE</scope>
</reference>
<feature type="compositionally biased region" description="Basic and acidic residues" evidence="2">
    <location>
        <begin position="38"/>
        <end position="52"/>
    </location>
</feature>
<feature type="compositionally biased region" description="Acidic residues" evidence="2">
    <location>
        <begin position="21"/>
        <end position="33"/>
    </location>
</feature>